<sequence>MSKQFTYTITDSVGIHARPAGQLVKLTQQYDSDVTLDLSGKTADAKHILAVMSLGVGKGDELTVTIAGNDEDEAARQIESFFRDNL</sequence>
<evidence type="ECO:0000313" key="6">
    <source>
        <dbReference type="EMBL" id="XDS48178.1"/>
    </source>
</evidence>
<organism evidence="5">
    <name type="scientific">Bifidobacterium fermentum</name>
    <dbReference type="NCBI Taxonomy" id="3059035"/>
    <lineage>
        <taxon>Bacteria</taxon>
        <taxon>Bacillati</taxon>
        <taxon>Actinomycetota</taxon>
        <taxon>Actinomycetes</taxon>
        <taxon>Bifidobacteriales</taxon>
        <taxon>Bifidobacteriaceae</taxon>
        <taxon>Bifidobacterium</taxon>
    </lineage>
</organism>
<dbReference type="NCBIfam" id="TIGR01003">
    <property type="entry name" value="PTS_HPr_family"/>
    <property type="match status" value="1"/>
</dbReference>
<protein>
    <submittedName>
        <fullName evidence="5">HPr family phosphocarrier protein</fullName>
    </submittedName>
</protein>
<evidence type="ECO:0000256" key="1">
    <source>
        <dbReference type="ARBA" id="ARBA00004496"/>
    </source>
</evidence>
<dbReference type="InterPro" id="IPR000032">
    <property type="entry name" value="HPr-like"/>
</dbReference>
<dbReference type="SUPFAM" id="SSF55594">
    <property type="entry name" value="HPr-like"/>
    <property type="match status" value="1"/>
</dbReference>
<evidence type="ECO:0000256" key="3">
    <source>
        <dbReference type="ARBA" id="ARBA00022683"/>
    </source>
</evidence>
<dbReference type="PRINTS" id="PR00107">
    <property type="entry name" value="PHOSPHOCPHPR"/>
</dbReference>
<dbReference type="PANTHER" id="PTHR33705">
    <property type="entry name" value="PHOSPHOCARRIER PROTEIN HPR"/>
    <property type="match status" value="1"/>
</dbReference>
<dbReference type="AlphaFoldDB" id="A0AB39UDR0"/>
<dbReference type="CDD" id="cd00367">
    <property type="entry name" value="PTS-HPr_like"/>
    <property type="match status" value="1"/>
</dbReference>
<reference evidence="5" key="1">
    <citation type="submission" date="2023-07" db="EMBL/GenBank/DDBJ databases">
        <title>Bifidobacterium aquikefiriaerophilum sp. nov. and Bifidobacterium eccum sp. nov., isolated from water kefir.</title>
        <authorList>
            <person name="Breselge S."/>
            <person name="Bellassi P."/>
            <person name="Barcenilla C."/>
            <person name="Alvarez-Ordonez A."/>
            <person name="Morelli L."/>
            <person name="Cotter P.D."/>
        </authorList>
    </citation>
    <scope>NUCLEOTIDE SEQUENCE</scope>
    <source>
        <strain evidence="7">WK012_4_13</strain>
        <strain evidence="6">WK013_4_14</strain>
        <strain evidence="5">WK048_4_13</strain>
    </source>
</reference>
<dbReference type="EMBL" id="CP129675">
    <property type="protein sequence ID" value="XDS47117.1"/>
    <property type="molecule type" value="Genomic_DNA"/>
</dbReference>
<gene>
    <name evidence="7" type="ORF">QN062_03475</name>
    <name evidence="6" type="ORF">QN216_07490</name>
    <name evidence="5" type="ORF">QN217_02970</name>
</gene>
<keyword evidence="3" id="KW-0598">Phosphotransferase system</keyword>
<feature type="domain" description="HPr" evidence="4">
    <location>
        <begin position="2"/>
        <end position="86"/>
    </location>
</feature>
<dbReference type="InterPro" id="IPR050399">
    <property type="entry name" value="HPr"/>
</dbReference>
<dbReference type="KEGG" id="bfk:QN062_03475"/>
<keyword evidence="2" id="KW-0963">Cytoplasm</keyword>
<dbReference type="InterPro" id="IPR035895">
    <property type="entry name" value="HPr-like_sf"/>
</dbReference>
<dbReference type="RefSeq" id="WP_369342210.1">
    <property type="nucleotide sequence ID" value="NZ_CP129675.1"/>
</dbReference>
<dbReference type="EMBL" id="CP129682">
    <property type="protein sequence ID" value="XDS48178.1"/>
    <property type="molecule type" value="Genomic_DNA"/>
</dbReference>
<proteinExistence type="predicted"/>
<dbReference type="EMBL" id="CP129683">
    <property type="protein sequence ID" value="XDS51248.1"/>
    <property type="molecule type" value="Genomic_DNA"/>
</dbReference>
<evidence type="ECO:0000313" key="7">
    <source>
        <dbReference type="EMBL" id="XDS51248.1"/>
    </source>
</evidence>
<dbReference type="PROSITE" id="PS51350">
    <property type="entry name" value="PTS_HPR_DOM"/>
    <property type="match status" value="1"/>
</dbReference>
<evidence type="ECO:0000313" key="5">
    <source>
        <dbReference type="EMBL" id="XDS47117.1"/>
    </source>
</evidence>
<dbReference type="Gene3D" id="3.30.1340.10">
    <property type="entry name" value="HPr-like"/>
    <property type="match status" value="1"/>
</dbReference>
<dbReference type="GO" id="GO:0005737">
    <property type="term" value="C:cytoplasm"/>
    <property type="evidence" value="ECO:0007669"/>
    <property type="project" value="UniProtKB-SubCell"/>
</dbReference>
<dbReference type="GO" id="GO:0009401">
    <property type="term" value="P:phosphoenolpyruvate-dependent sugar phosphotransferase system"/>
    <property type="evidence" value="ECO:0007669"/>
    <property type="project" value="UniProtKB-KW"/>
</dbReference>
<evidence type="ECO:0000256" key="2">
    <source>
        <dbReference type="ARBA" id="ARBA00022490"/>
    </source>
</evidence>
<evidence type="ECO:0000259" key="4">
    <source>
        <dbReference type="PROSITE" id="PS51350"/>
    </source>
</evidence>
<name>A0AB39UDR0_9BIFI</name>
<accession>A0AB39UDR0</accession>
<dbReference type="Pfam" id="PF00381">
    <property type="entry name" value="PTS-HPr"/>
    <property type="match status" value="1"/>
</dbReference>
<comment type="subcellular location">
    <subcellularLocation>
        <location evidence="1">Cytoplasm</location>
    </subcellularLocation>
</comment>
<dbReference type="PANTHER" id="PTHR33705:SF2">
    <property type="entry name" value="PHOSPHOCARRIER PROTEIN NPR"/>
    <property type="match status" value="1"/>
</dbReference>